<dbReference type="AlphaFoldDB" id="A0A940WM41"/>
<name>A0A940WM41_9ACTN</name>
<sequence length="334" mass="36621">MRRTLAVAAMGALVLAGSALAANASSTSAPGHGEPEPNRSVYEIALIGDMPYGDVGRTQFPRVIDEINADRGISFTVFDGDIKNGSERCDQPMYDLAVKNFGLFRQPLVYVPGDNEWTDCDRANNGSYDPNERLALVRTMFAATPRSFGRRQLTLQRQSPAYPENVRWQYGAVTYLGLNIPGSDNNAPQFDTSGKQIDGDQAEYTARNAANLDWLDKGFAAAKAARSKAVVVTLQADMWTEPTAHFADTKKKLAQLAIGFPGQVLLVNGDSHFLTIDKPLTDAKNQVIENVTRVQTFGSDQNHWVSAEIDPRDPEVFTFHQHIVAANQPSYVSP</sequence>
<evidence type="ECO:0000313" key="2">
    <source>
        <dbReference type="EMBL" id="MBP2706382.1"/>
    </source>
</evidence>
<keyword evidence="3" id="KW-1185">Reference proteome</keyword>
<dbReference type="InterPro" id="IPR029052">
    <property type="entry name" value="Metallo-depent_PP-like"/>
</dbReference>
<dbReference type="SUPFAM" id="SSF56300">
    <property type="entry name" value="Metallo-dependent phosphatases"/>
    <property type="match status" value="1"/>
</dbReference>
<accession>A0A940WM41</accession>
<evidence type="ECO:0008006" key="4">
    <source>
        <dbReference type="Google" id="ProtNLM"/>
    </source>
</evidence>
<reference evidence="2" key="1">
    <citation type="submission" date="2021-02" db="EMBL/GenBank/DDBJ databases">
        <title>Draft genome sequence of Microbispora sp. RL4-1S isolated from rice leaves in Thailand.</title>
        <authorList>
            <person name="Muangham S."/>
            <person name="Duangmal K."/>
        </authorList>
    </citation>
    <scope>NUCLEOTIDE SEQUENCE</scope>
    <source>
        <strain evidence="2">RL4-1S</strain>
    </source>
</reference>
<dbReference type="RefSeq" id="WP_210157667.1">
    <property type="nucleotide sequence ID" value="NZ_JAFCNB010000012.1"/>
</dbReference>
<proteinExistence type="predicted"/>
<gene>
    <name evidence="2" type="ORF">JOL79_21465</name>
</gene>
<protein>
    <recommendedName>
        <fullName evidence="4">Calcineurin-like phosphoesterase domain-containing protein</fullName>
    </recommendedName>
</protein>
<feature type="signal peptide" evidence="1">
    <location>
        <begin position="1"/>
        <end position="21"/>
    </location>
</feature>
<comment type="caution">
    <text evidence="2">The sequence shown here is derived from an EMBL/GenBank/DDBJ whole genome shotgun (WGS) entry which is preliminary data.</text>
</comment>
<organism evidence="2 3">
    <name type="scientific">Microbispora oryzae</name>
    <dbReference type="NCBI Taxonomy" id="2806554"/>
    <lineage>
        <taxon>Bacteria</taxon>
        <taxon>Bacillati</taxon>
        <taxon>Actinomycetota</taxon>
        <taxon>Actinomycetes</taxon>
        <taxon>Streptosporangiales</taxon>
        <taxon>Streptosporangiaceae</taxon>
        <taxon>Microbispora</taxon>
    </lineage>
</organism>
<dbReference type="Proteomes" id="UP000674234">
    <property type="component" value="Unassembled WGS sequence"/>
</dbReference>
<evidence type="ECO:0000256" key="1">
    <source>
        <dbReference type="SAM" id="SignalP"/>
    </source>
</evidence>
<dbReference type="EMBL" id="JAFCNB010000012">
    <property type="protein sequence ID" value="MBP2706382.1"/>
    <property type="molecule type" value="Genomic_DNA"/>
</dbReference>
<evidence type="ECO:0000313" key="3">
    <source>
        <dbReference type="Proteomes" id="UP000674234"/>
    </source>
</evidence>
<keyword evidence="1" id="KW-0732">Signal</keyword>
<feature type="chain" id="PRO_5038845243" description="Calcineurin-like phosphoesterase domain-containing protein" evidence="1">
    <location>
        <begin position="22"/>
        <end position="334"/>
    </location>
</feature>